<accession>L5JW87</accession>
<feature type="compositionally biased region" description="Basic and acidic residues" evidence="1">
    <location>
        <begin position="190"/>
        <end position="208"/>
    </location>
</feature>
<feature type="region of interest" description="Disordered" evidence="1">
    <location>
        <begin position="37"/>
        <end position="92"/>
    </location>
</feature>
<organism evidence="2 3">
    <name type="scientific">Pteropus alecto</name>
    <name type="common">Black flying fox</name>
    <dbReference type="NCBI Taxonomy" id="9402"/>
    <lineage>
        <taxon>Eukaryota</taxon>
        <taxon>Metazoa</taxon>
        <taxon>Chordata</taxon>
        <taxon>Craniata</taxon>
        <taxon>Vertebrata</taxon>
        <taxon>Euteleostomi</taxon>
        <taxon>Mammalia</taxon>
        <taxon>Eutheria</taxon>
        <taxon>Laurasiatheria</taxon>
        <taxon>Chiroptera</taxon>
        <taxon>Yinpterochiroptera</taxon>
        <taxon>Pteropodoidea</taxon>
        <taxon>Pteropodidae</taxon>
        <taxon>Pteropodinae</taxon>
        <taxon>Pteropus</taxon>
    </lineage>
</organism>
<feature type="compositionally biased region" description="Pro residues" evidence="1">
    <location>
        <begin position="69"/>
        <end position="92"/>
    </location>
</feature>
<dbReference type="AlphaFoldDB" id="L5JW87"/>
<protein>
    <submittedName>
        <fullName evidence="2">Uncharacterized protein</fullName>
    </submittedName>
</protein>
<keyword evidence="3" id="KW-1185">Reference proteome</keyword>
<dbReference type="InParanoid" id="L5JW87"/>
<evidence type="ECO:0000313" key="3">
    <source>
        <dbReference type="Proteomes" id="UP000010552"/>
    </source>
</evidence>
<evidence type="ECO:0000256" key="1">
    <source>
        <dbReference type="SAM" id="MobiDB-lite"/>
    </source>
</evidence>
<name>L5JW87_PTEAL</name>
<proteinExistence type="predicted"/>
<reference evidence="3" key="1">
    <citation type="journal article" date="2013" name="Science">
        <title>Comparative analysis of bat genomes provides insight into the evolution of flight and immunity.</title>
        <authorList>
            <person name="Zhang G."/>
            <person name="Cowled C."/>
            <person name="Shi Z."/>
            <person name="Huang Z."/>
            <person name="Bishop-Lilly K.A."/>
            <person name="Fang X."/>
            <person name="Wynne J.W."/>
            <person name="Xiong Z."/>
            <person name="Baker M.L."/>
            <person name="Zhao W."/>
            <person name="Tachedjian M."/>
            <person name="Zhu Y."/>
            <person name="Zhou P."/>
            <person name="Jiang X."/>
            <person name="Ng J."/>
            <person name="Yang L."/>
            <person name="Wu L."/>
            <person name="Xiao J."/>
            <person name="Feng Y."/>
            <person name="Chen Y."/>
            <person name="Sun X."/>
            <person name="Zhang Y."/>
            <person name="Marsh G.A."/>
            <person name="Crameri G."/>
            <person name="Broder C.C."/>
            <person name="Frey K.G."/>
            <person name="Wang L.F."/>
            <person name="Wang J."/>
        </authorList>
    </citation>
    <scope>NUCLEOTIDE SEQUENCE [LARGE SCALE GENOMIC DNA]</scope>
</reference>
<dbReference type="EMBL" id="KB031079">
    <property type="protein sequence ID" value="ELK03585.1"/>
    <property type="molecule type" value="Genomic_DNA"/>
</dbReference>
<feature type="compositionally biased region" description="Low complexity" evidence="1">
    <location>
        <begin position="52"/>
        <end position="66"/>
    </location>
</feature>
<gene>
    <name evidence="2" type="ORF">PAL_GLEAN10002946</name>
</gene>
<dbReference type="Proteomes" id="UP000010552">
    <property type="component" value="Unassembled WGS sequence"/>
</dbReference>
<sequence length="259" mass="27343">MAGTARREPVTELCGRGCSEAAHQASAGLLWAPVLKMGQGHAPRQQPDLDNTPTTETQTASTSKATPGTSPPALPPPPRPRPKPPALPAPSLLPPSPWSISWRCLFPGPPPPGTPCHHPLPLTLHRRPARLPPAVCSHEPHAWHGPAQPPARPLGRPFPPMTCLLTRCLSLATAVLPGRERGDPLCGRPSAERFHCTESGRGSSRDQPRAGSARPLSLEGQESPRPLPTQVCTGVGVREGGDEACALSSPGRGDAMFRK</sequence>
<feature type="region of interest" description="Disordered" evidence="1">
    <location>
        <begin position="179"/>
        <end position="235"/>
    </location>
</feature>
<evidence type="ECO:0000313" key="2">
    <source>
        <dbReference type="EMBL" id="ELK03585.1"/>
    </source>
</evidence>